<evidence type="ECO:0000313" key="5">
    <source>
        <dbReference type="Proteomes" id="UP000037755"/>
    </source>
</evidence>
<dbReference type="SUPFAM" id="SSF50129">
    <property type="entry name" value="GroES-like"/>
    <property type="match status" value="1"/>
</dbReference>
<keyword evidence="5" id="KW-1185">Reference proteome</keyword>
<protein>
    <recommendedName>
        <fullName evidence="3">Enoyl reductase (ER) domain-containing protein</fullName>
    </recommendedName>
</protein>
<dbReference type="GO" id="GO:0035925">
    <property type="term" value="F:mRNA 3'-UTR AU-rich region binding"/>
    <property type="evidence" value="ECO:0007669"/>
    <property type="project" value="TreeGrafter"/>
</dbReference>
<dbReference type="CDD" id="cd05286">
    <property type="entry name" value="QOR2"/>
    <property type="match status" value="1"/>
</dbReference>
<dbReference type="PANTHER" id="PTHR48106">
    <property type="entry name" value="QUINONE OXIDOREDUCTASE PIG3-RELATED"/>
    <property type="match status" value="1"/>
</dbReference>
<dbReference type="AlphaFoldDB" id="A0A0M8M8Q2"/>
<dbReference type="InterPro" id="IPR013154">
    <property type="entry name" value="ADH-like_N"/>
</dbReference>
<name>A0A0M8M8Q2_9FLAO</name>
<sequence length="328" mass="35028">MENNITNGTIRISRQGIPSVLEYANVDISNPGSNQVVLQQEAIGLNFVDVLFRSGTFPLRDFPATIGVEAAGTVTAIGPGVTNFRVGNRVGYFFSLGAYTEYRLIDEKALIKLPDHVSFDQAASLLAKGMTARMLIKEAYAVKPGDTILIHAAAGGVGSLVSRWAKHLGATVIGTVGHSIKKEYALAHGIDHVIALDVEDFTESVKTITSGKGVQAVYDGVGQSTFGKSLQLIAEGGYAILFGFASGLPKLDSALIRERKINFIQPDLGSYLPNHAAAQRAADDVFEALRLGVFAEIAPTIYSLKDAQKAHEDLESGKTKGPVIFHTN</sequence>
<feature type="domain" description="Enoyl reductase (ER)" evidence="3">
    <location>
        <begin position="16"/>
        <end position="325"/>
    </location>
</feature>
<dbReference type="InterPro" id="IPR011032">
    <property type="entry name" value="GroES-like_sf"/>
</dbReference>
<evidence type="ECO:0000259" key="3">
    <source>
        <dbReference type="SMART" id="SM00829"/>
    </source>
</evidence>
<dbReference type="Pfam" id="PF08240">
    <property type="entry name" value="ADH_N"/>
    <property type="match status" value="1"/>
</dbReference>
<evidence type="ECO:0000313" key="4">
    <source>
        <dbReference type="EMBL" id="KOS04855.1"/>
    </source>
</evidence>
<accession>A0A0M8M8Q2</accession>
<dbReference type="STRING" id="1202724.AM493_01445"/>
<dbReference type="GO" id="GO:0070402">
    <property type="term" value="F:NADPH binding"/>
    <property type="evidence" value="ECO:0007669"/>
    <property type="project" value="TreeGrafter"/>
</dbReference>
<keyword evidence="2" id="KW-0560">Oxidoreductase</keyword>
<comment type="caution">
    <text evidence="4">The sequence shown here is derived from an EMBL/GenBank/DDBJ whole genome shotgun (WGS) entry which is preliminary data.</text>
</comment>
<dbReference type="InterPro" id="IPR047618">
    <property type="entry name" value="QOR-like"/>
</dbReference>
<dbReference type="Gene3D" id="3.90.180.10">
    <property type="entry name" value="Medium-chain alcohol dehydrogenases, catalytic domain"/>
    <property type="match status" value="1"/>
</dbReference>
<dbReference type="PATRIC" id="fig|1202724.3.peg.294"/>
<dbReference type="SUPFAM" id="SSF51735">
    <property type="entry name" value="NAD(P)-binding Rossmann-fold domains"/>
    <property type="match status" value="1"/>
</dbReference>
<keyword evidence="1" id="KW-0521">NADP</keyword>
<dbReference type="GO" id="GO:0005829">
    <property type="term" value="C:cytosol"/>
    <property type="evidence" value="ECO:0007669"/>
    <property type="project" value="TreeGrafter"/>
</dbReference>
<evidence type="ECO:0000256" key="2">
    <source>
        <dbReference type="ARBA" id="ARBA00023002"/>
    </source>
</evidence>
<organism evidence="4 5">
    <name type="scientific">Flavobacterium akiainvivens</name>
    <dbReference type="NCBI Taxonomy" id="1202724"/>
    <lineage>
        <taxon>Bacteria</taxon>
        <taxon>Pseudomonadati</taxon>
        <taxon>Bacteroidota</taxon>
        <taxon>Flavobacteriia</taxon>
        <taxon>Flavobacteriales</taxon>
        <taxon>Flavobacteriaceae</taxon>
        <taxon>Flavobacterium</taxon>
    </lineage>
</organism>
<dbReference type="GO" id="GO:0003960">
    <property type="term" value="F:quinone reductase (NADPH) activity"/>
    <property type="evidence" value="ECO:0007669"/>
    <property type="project" value="InterPro"/>
</dbReference>
<evidence type="ECO:0000256" key="1">
    <source>
        <dbReference type="ARBA" id="ARBA00022857"/>
    </source>
</evidence>
<dbReference type="InterPro" id="IPR036291">
    <property type="entry name" value="NAD(P)-bd_dom_sf"/>
</dbReference>
<gene>
    <name evidence="4" type="ORF">AM493_01445</name>
</gene>
<dbReference type="Pfam" id="PF00107">
    <property type="entry name" value="ADH_zinc_N"/>
    <property type="match status" value="1"/>
</dbReference>
<dbReference type="InterPro" id="IPR020843">
    <property type="entry name" value="ER"/>
</dbReference>
<reference evidence="4 5" key="1">
    <citation type="submission" date="2015-08" db="EMBL/GenBank/DDBJ databases">
        <title>Whole genome sequence of Flavobacterium akiainvivens IK-1T, from decaying Wikstroemia oahuensis, an endemic Hawaiian shrub.</title>
        <authorList>
            <person name="Wan X."/>
            <person name="Hou S."/>
            <person name="Saito J."/>
            <person name="Donachie S."/>
        </authorList>
    </citation>
    <scope>NUCLEOTIDE SEQUENCE [LARGE SCALE GENOMIC DNA]</scope>
    <source>
        <strain evidence="4 5">IK-1</strain>
    </source>
</reference>
<proteinExistence type="predicted"/>
<dbReference type="Proteomes" id="UP000037755">
    <property type="component" value="Unassembled WGS sequence"/>
</dbReference>
<dbReference type="PANTHER" id="PTHR48106:SF13">
    <property type="entry name" value="QUINONE OXIDOREDUCTASE-RELATED"/>
    <property type="match status" value="1"/>
</dbReference>
<dbReference type="SMART" id="SM00829">
    <property type="entry name" value="PKS_ER"/>
    <property type="match status" value="1"/>
</dbReference>
<dbReference type="EMBL" id="LIYD01000005">
    <property type="protein sequence ID" value="KOS04855.1"/>
    <property type="molecule type" value="Genomic_DNA"/>
</dbReference>
<dbReference type="InterPro" id="IPR013149">
    <property type="entry name" value="ADH-like_C"/>
</dbReference>
<dbReference type="Gene3D" id="3.40.50.720">
    <property type="entry name" value="NAD(P)-binding Rossmann-like Domain"/>
    <property type="match status" value="1"/>
</dbReference>